<sequence>MCIKAFMETTSLNPSAQEWWPSSHYQHVFFAPPLHYQPLPPPAAVQVVTVSAAPPPQEIMAAFEIPQLSYCHALPVNPYVMPCAQPPPRPFYHHSTFASFPASDPYFHEAATPIPNFVSDGFETVMNFSESPTTEKSPKCHPVSCGRKFFSPPPRRATRSFSMDSKSARKQEFRPRKAYSDNGLRGGAAVHSPPAKAMSIDEEFSPCSATTVMIKNIPNQLRRDYMLEFIDLYCNHYSLEYDFLYLPMDFRKRDNLGYCFVNFTSTAAAEKFKQVIHKYEWGTVQTGCGFITSNKVCETTWARIQGKQSLLKRFQASKFDCDKLDYLPVVLDPPRN</sequence>
<gene>
    <name evidence="3" type="ORF">MIMGU_mgv1a018338mg</name>
</gene>
<evidence type="ECO:0000259" key="2">
    <source>
        <dbReference type="Pfam" id="PF04059"/>
    </source>
</evidence>
<dbReference type="InterPro" id="IPR012677">
    <property type="entry name" value="Nucleotide-bd_a/b_plait_sf"/>
</dbReference>
<protein>
    <recommendedName>
        <fullName evidence="2">Mei2-like C-terminal RNA recognition motif domain-containing protein</fullName>
    </recommendedName>
</protein>
<evidence type="ECO:0000313" key="4">
    <source>
        <dbReference type="Proteomes" id="UP000030748"/>
    </source>
</evidence>
<dbReference type="Proteomes" id="UP000030748">
    <property type="component" value="Unassembled WGS sequence"/>
</dbReference>
<evidence type="ECO:0000313" key="3">
    <source>
        <dbReference type="EMBL" id="EYU23921.1"/>
    </source>
</evidence>
<dbReference type="eggNOG" id="KOG4660">
    <property type="taxonomic scope" value="Eukaryota"/>
</dbReference>
<dbReference type="GO" id="GO:0003723">
    <property type="term" value="F:RNA binding"/>
    <property type="evidence" value="ECO:0000318"/>
    <property type="project" value="GO_Central"/>
</dbReference>
<reference evidence="3 4" key="1">
    <citation type="journal article" date="2013" name="Proc. Natl. Acad. Sci. U.S.A.">
        <title>Fine-scale variation in meiotic recombination in Mimulus inferred from population shotgun sequencing.</title>
        <authorList>
            <person name="Hellsten U."/>
            <person name="Wright K.M."/>
            <person name="Jenkins J."/>
            <person name="Shu S."/>
            <person name="Yuan Y."/>
            <person name="Wessler S.R."/>
            <person name="Schmutz J."/>
            <person name="Willis J.H."/>
            <person name="Rokhsar D.S."/>
        </authorList>
    </citation>
    <scope>NUCLEOTIDE SEQUENCE [LARGE SCALE GENOMIC DNA]</scope>
    <source>
        <strain evidence="4">cv. DUN x IM62</strain>
    </source>
</reference>
<dbReference type="InterPro" id="IPR035979">
    <property type="entry name" value="RBD_domain_sf"/>
</dbReference>
<keyword evidence="4" id="KW-1185">Reference proteome</keyword>
<organism evidence="3 4">
    <name type="scientific">Erythranthe guttata</name>
    <name type="common">Yellow monkey flower</name>
    <name type="synonym">Mimulus guttatus</name>
    <dbReference type="NCBI Taxonomy" id="4155"/>
    <lineage>
        <taxon>Eukaryota</taxon>
        <taxon>Viridiplantae</taxon>
        <taxon>Streptophyta</taxon>
        <taxon>Embryophyta</taxon>
        <taxon>Tracheophyta</taxon>
        <taxon>Spermatophyta</taxon>
        <taxon>Magnoliopsida</taxon>
        <taxon>eudicotyledons</taxon>
        <taxon>Gunneridae</taxon>
        <taxon>Pentapetalae</taxon>
        <taxon>asterids</taxon>
        <taxon>lamiids</taxon>
        <taxon>Lamiales</taxon>
        <taxon>Phrymaceae</taxon>
        <taxon>Erythranthe</taxon>
    </lineage>
</organism>
<proteinExistence type="predicted"/>
<dbReference type="GO" id="GO:1990904">
    <property type="term" value="C:ribonucleoprotein complex"/>
    <property type="evidence" value="ECO:0000318"/>
    <property type="project" value="GO_Central"/>
</dbReference>
<feature type="domain" description="Mei2-like C-terminal RNA recognition motif" evidence="2">
    <location>
        <begin position="210"/>
        <end position="315"/>
    </location>
</feature>
<dbReference type="Gene3D" id="3.30.70.330">
    <property type="match status" value="1"/>
</dbReference>
<dbReference type="SUPFAM" id="SSF54928">
    <property type="entry name" value="RNA-binding domain, RBD"/>
    <property type="match status" value="1"/>
</dbReference>
<feature type="region of interest" description="Disordered" evidence="1">
    <location>
        <begin position="151"/>
        <end position="174"/>
    </location>
</feature>
<evidence type="ECO:0000256" key="1">
    <source>
        <dbReference type="SAM" id="MobiDB-lite"/>
    </source>
</evidence>
<dbReference type="InterPro" id="IPR007201">
    <property type="entry name" value="Mei2-like_Rrm_C"/>
</dbReference>
<accession>A0A022Q7I4</accession>
<name>A0A022Q7I4_ERYGU</name>
<dbReference type="EMBL" id="KI632147">
    <property type="protein sequence ID" value="EYU23921.1"/>
    <property type="molecule type" value="Genomic_DNA"/>
</dbReference>
<dbReference type="AlphaFoldDB" id="A0A022Q7I4"/>
<feature type="non-terminal residue" evidence="3">
    <location>
        <position position="336"/>
    </location>
</feature>
<dbReference type="Pfam" id="PF04059">
    <property type="entry name" value="RRM_2"/>
    <property type="match status" value="1"/>
</dbReference>